<dbReference type="Proteomes" id="UP001528672">
    <property type="component" value="Unassembled WGS sequence"/>
</dbReference>
<dbReference type="NCBIfam" id="TIGR02532">
    <property type="entry name" value="IV_pilin_GFxxxE"/>
    <property type="match status" value="1"/>
</dbReference>
<keyword evidence="2" id="KW-0472">Membrane</keyword>
<dbReference type="InterPro" id="IPR045584">
    <property type="entry name" value="Pilin-like"/>
</dbReference>
<comment type="caution">
    <text evidence="3">The sequence shown here is derived from an EMBL/GenBank/DDBJ whole genome shotgun (WGS) entry which is preliminary data.</text>
</comment>
<evidence type="ECO:0000313" key="4">
    <source>
        <dbReference type="Proteomes" id="UP001528672"/>
    </source>
</evidence>
<dbReference type="InterPro" id="IPR012902">
    <property type="entry name" value="N_methyl_site"/>
</dbReference>
<sequence>MRNHWHLFKLPAPGQGARETQKGLTLVELMVALAISTVVALAAVAALSIARQGFNANDASSQLRDSARFVTDLLQRLGVQTGFRDLTYVATPRETNTNGIAVTPIPNVYGLNNASRVSTDAWDGGTTRTANTLGDGSDILVLRFQPASTSLNASSTDASMIDCTGTPLATVPLNRDDRSTSILHVGADVDGEPALLCSVANAGTTTFTVTPLVRGVENFQVLYGVDGIGANNTTVTATSTPTTADSVPDRYLRADQITVTGNQTATYFNWSRVRALRVGMVVRGAPNQAPDRSTTLTYYPLGLGKDSNSGTLGSAMSNTNSNDRNTVYSPTPDGRMRKAFTFTIHLRNAQDL</sequence>
<keyword evidence="4" id="KW-1185">Reference proteome</keyword>
<protein>
    <submittedName>
        <fullName evidence="3">PilW family protein</fullName>
    </submittedName>
</protein>
<dbReference type="SUPFAM" id="SSF54523">
    <property type="entry name" value="Pili subunits"/>
    <property type="match status" value="1"/>
</dbReference>
<reference evidence="3 4" key="1">
    <citation type="submission" date="2023-02" db="EMBL/GenBank/DDBJ databases">
        <title>Bacterial whole genome sequence for Curvibacter sp. HBC28.</title>
        <authorList>
            <person name="Le V."/>
            <person name="Ko S.-R."/>
            <person name="Ahn C.-Y."/>
            <person name="Oh H.-M."/>
        </authorList>
    </citation>
    <scope>NUCLEOTIDE SEQUENCE [LARGE SCALE GENOMIC DNA]</scope>
    <source>
        <strain evidence="3 4">HBC28</strain>
    </source>
</reference>
<name>A0ABT5MEQ6_9BURK</name>
<evidence type="ECO:0000313" key="3">
    <source>
        <dbReference type="EMBL" id="MDD0815063.1"/>
    </source>
</evidence>
<organism evidence="3 4">
    <name type="scientific">Curvibacter microcysteis</name>
    <dbReference type="NCBI Taxonomy" id="3026419"/>
    <lineage>
        <taxon>Bacteria</taxon>
        <taxon>Pseudomonadati</taxon>
        <taxon>Pseudomonadota</taxon>
        <taxon>Betaproteobacteria</taxon>
        <taxon>Burkholderiales</taxon>
        <taxon>Comamonadaceae</taxon>
        <taxon>Curvibacter</taxon>
    </lineage>
</organism>
<feature type="region of interest" description="Disordered" evidence="1">
    <location>
        <begin position="309"/>
        <end position="332"/>
    </location>
</feature>
<accession>A0ABT5MEQ6</accession>
<dbReference type="Pfam" id="PF07963">
    <property type="entry name" value="N_methyl"/>
    <property type="match status" value="1"/>
</dbReference>
<dbReference type="Pfam" id="PF16074">
    <property type="entry name" value="PilW"/>
    <property type="match status" value="1"/>
</dbReference>
<feature type="transmembrane region" description="Helical" evidence="2">
    <location>
        <begin position="29"/>
        <end position="50"/>
    </location>
</feature>
<evidence type="ECO:0000256" key="1">
    <source>
        <dbReference type="SAM" id="MobiDB-lite"/>
    </source>
</evidence>
<proteinExistence type="predicted"/>
<dbReference type="EMBL" id="JAQSIO010000003">
    <property type="protein sequence ID" value="MDD0815063.1"/>
    <property type="molecule type" value="Genomic_DNA"/>
</dbReference>
<dbReference type="InterPro" id="IPR032092">
    <property type="entry name" value="PilW"/>
</dbReference>
<keyword evidence="2" id="KW-0812">Transmembrane</keyword>
<gene>
    <name evidence="3" type="ORF">PSQ39_10515</name>
</gene>
<evidence type="ECO:0000256" key="2">
    <source>
        <dbReference type="SAM" id="Phobius"/>
    </source>
</evidence>
<feature type="compositionally biased region" description="Polar residues" evidence="1">
    <location>
        <begin position="309"/>
        <end position="329"/>
    </location>
</feature>
<keyword evidence="2" id="KW-1133">Transmembrane helix</keyword>
<dbReference type="PROSITE" id="PS00409">
    <property type="entry name" value="PROKAR_NTER_METHYL"/>
    <property type="match status" value="1"/>
</dbReference>